<dbReference type="Pfam" id="PF13625">
    <property type="entry name" value="Helicase_C_3"/>
    <property type="match status" value="1"/>
</dbReference>
<dbReference type="STRING" id="28034.BFX07_01000"/>
<sequence length="577" mass="66130">MSTYYSLSLVLDSLGPEPLWHMTAFGQYSREFVWETLLDPERISQVIGTLNKKEGQNLLQFLVEDLAGYHPLSALHRDEKLIEKLNQGFLLFTLTDGYVRPVIPFDFYPAILDSLLIDRPLALTSPVKTPRSPLTNGFEAILPLFHLLSQARKEPLPITTNGQIYRRTLVKMKKILPASISDDTIDEAMRVGFYYHLLQRGPERTIEASLDVEDFFAHGLSEILSRYLQFALEHGTPFQLITIALAALLAPDEWLDTEVLLKWAKGQRLPGAFDLYSLSYFLDHLVQLGIWEKHNKFLGRLTNPYYFGWIRHEFEPLSDQTLVIEPTGEVLVPPNTSLSTLWDLDGMAEIKKYDQMRVYHINRHSITTAVLDGWDPDTYLQRLQDMSRVPIPSNLEHNIRDWFRQLTRHSVIHATILHSATAEDSYNAERILGPLIIKRLSPTELIVNRADLKGITQALDKSGIPLIPIVHELDANRETKMNAYTSYDYYYEDDAFDSRRRSVQQGNPLGLSRKIRNLVGTGKMVRIRYRPAGKNAPEVIRLRPIHIDPIALDGVLDNNQVLTLYLNQIDSYEVETS</sequence>
<dbReference type="InterPro" id="IPR032830">
    <property type="entry name" value="XPB/Ssl2_N"/>
</dbReference>
<keyword evidence="2" id="KW-0347">Helicase</keyword>
<protein>
    <submittedName>
        <fullName evidence="2">Helicase conserved C-terminal domain-containing protein</fullName>
    </submittedName>
</protein>
<name>A0A1W1WDY3_SULTA</name>
<reference evidence="3" key="1">
    <citation type="submission" date="2017-04" db="EMBL/GenBank/DDBJ databases">
        <authorList>
            <person name="Varghese N."/>
            <person name="Submissions S."/>
        </authorList>
    </citation>
    <scope>NUCLEOTIDE SEQUENCE [LARGE SCALE GENOMIC DNA]</scope>
    <source>
        <strain evidence="3">DSM 9293</strain>
    </source>
</reference>
<evidence type="ECO:0000313" key="3">
    <source>
        <dbReference type="Proteomes" id="UP000192660"/>
    </source>
</evidence>
<evidence type="ECO:0000259" key="1">
    <source>
        <dbReference type="Pfam" id="PF13625"/>
    </source>
</evidence>
<dbReference type="EMBL" id="FWWY01000001">
    <property type="protein sequence ID" value="SMC04486.1"/>
    <property type="molecule type" value="Genomic_DNA"/>
</dbReference>
<dbReference type="AlphaFoldDB" id="A0A1W1WDY3"/>
<evidence type="ECO:0000313" key="2">
    <source>
        <dbReference type="EMBL" id="SMC04486.1"/>
    </source>
</evidence>
<gene>
    <name evidence="2" type="ORF">SAMN00768000_1682</name>
</gene>
<proteinExistence type="predicted"/>
<keyword evidence="2" id="KW-0067">ATP-binding</keyword>
<dbReference type="GO" id="GO:0004386">
    <property type="term" value="F:helicase activity"/>
    <property type="evidence" value="ECO:0007669"/>
    <property type="project" value="UniProtKB-KW"/>
</dbReference>
<keyword evidence="3" id="KW-1185">Reference proteome</keyword>
<keyword evidence="2" id="KW-0378">Hydrolase</keyword>
<keyword evidence="2" id="KW-0547">Nucleotide-binding</keyword>
<dbReference type="RefSeq" id="WP_020375705.1">
    <property type="nucleotide sequence ID" value="NZ_FWWY01000001.1"/>
</dbReference>
<dbReference type="OrthoDB" id="2987331at2"/>
<accession>A0A1W1WDY3</accession>
<organism evidence="2 3">
    <name type="scientific">Sulfobacillus thermosulfidooxidans (strain DSM 9293 / VKM B-1269 / AT-1)</name>
    <dbReference type="NCBI Taxonomy" id="929705"/>
    <lineage>
        <taxon>Bacteria</taxon>
        <taxon>Bacillati</taxon>
        <taxon>Bacillota</taxon>
        <taxon>Clostridia</taxon>
        <taxon>Eubacteriales</taxon>
        <taxon>Clostridiales Family XVII. Incertae Sedis</taxon>
        <taxon>Sulfobacillus</taxon>
    </lineage>
</organism>
<feature type="domain" description="Helicase XPB/Ssl2 N-terminal" evidence="1">
    <location>
        <begin position="322"/>
        <end position="413"/>
    </location>
</feature>
<dbReference type="Proteomes" id="UP000192660">
    <property type="component" value="Unassembled WGS sequence"/>
</dbReference>